<dbReference type="AlphaFoldDB" id="A0A2T2WT45"/>
<dbReference type="EMBL" id="PXYT01000056">
    <property type="protein sequence ID" value="PSR25373.1"/>
    <property type="molecule type" value="Genomic_DNA"/>
</dbReference>
<keyword evidence="2" id="KW-1133">Transmembrane helix</keyword>
<gene>
    <name evidence="3" type="ORF">C7B43_17120</name>
</gene>
<sequence>MSGGFWPTLPLKMPYSEGMSHWWDPAWWIFQIVVMSILLLTLRRVAMSVDRDESAKRSTSRRPGTTSTPTDNPPTLPG</sequence>
<keyword evidence="2" id="KW-0472">Membrane</keyword>
<evidence type="ECO:0000313" key="4">
    <source>
        <dbReference type="Proteomes" id="UP000242699"/>
    </source>
</evidence>
<dbReference type="Proteomes" id="UP000242699">
    <property type="component" value="Unassembled WGS sequence"/>
</dbReference>
<feature type="transmembrane region" description="Helical" evidence="2">
    <location>
        <begin position="25"/>
        <end position="42"/>
    </location>
</feature>
<protein>
    <submittedName>
        <fullName evidence="3">Uncharacterized protein</fullName>
    </submittedName>
</protein>
<reference evidence="3 4" key="1">
    <citation type="journal article" date="2014" name="BMC Genomics">
        <title>Comparison of environmental and isolate Sulfobacillus genomes reveals diverse carbon, sulfur, nitrogen, and hydrogen metabolisms.</title>
        <authorList>
            <person name="Justice N.B."/>
            <person name="Norman A."/>
            <person name="Brown C.T."/>
            <person name="Singh A."/>
            <person name="Thomas B.C."/>
            <person name="Banfield J.F."/>
        </authorList>
    </citation>
    <scope>NUCLEOTIDE SEQUENCE [LARGE SCALE GENOMIC DNA]</scope>
    <source>
        <strain evidence="3">AMDSBA1</strain>
    </source>
</reference>
<feature type="region of interest" description="Disordered" evidence="1">
    <location>
        <begin position="48"/>
        <end position="78"/>
    </location>
</feature>
<accession>A0A2T2WT45</accession>
<proteinExistence type="predicted"/>
<evidence type="ECO:0000313" key="3">
    <source>
        <dbReference type="EMBL" id="PSR25373.1"/>
    </source>
</evidence>
<comment type="caution">
    <text evidence="3">The sequence shown here is derived from an EMBL/GenBank/DDBJ whole genome shotgun (WGS) entry which is preliminary data.</text>
</comment>
<organism evidence="3 4">
    <name type="scientific">Sulfobacillus benefaciens</name>
    <dbReference type="NCBI Taxonomy" id="453960"/>
    <lineage>
        <taxon>Bacteria</taxon>
        <taxon>Bacillati</taxon>
        <taxon>Bacillota</taxon>
        <taxon>Clostridia</taxon>
        <taxon>Eubacteriales</taxon>
        <taxon>Clostridiales Family XVII. Incertae Sedis</taxon>
        <taxon>Sulfobacillus</taxon>
    </lineage>
</organism>
<evidence type="ECO:0000256" key="1">
    <source>
        <dbReference type="SAM" id="MobiDB-lite"/>
    </source>
</evidence>
<evidence type="ECO:0000256" key="2">
    <source>
        <dbReference type="SAM" id="Phobius"/>
    </source>
</evidence>
<feature type="compositionally biased region" description="Low complexity" evidence="1">
    <location>
        <begin position="61"/>
        <end position="70"/>
    </location>
</feature>
<keyword evidence="2" id="KW-0812">Transmembrane</keyword>
<name>A0A2T2WT45_9FIRM</name>